<dbReference type="EMBL" id="CP084167">
    <property type="protein sequence ID" value="UJG43459.1"/>
    <property type="molecule type" value="Genomic_DNA"/>
</dbReference>
<gene>
    <name evidence="3" type="ORF">K9W46_13950</name>
</gene>
<dbReference type="PANTHER" id="PTHR43854:SF1">
    <property type="entry name" value="INDOLEPYRUVATE OXIDOREDUCTASE SUBUNIT IORB"/>
    <property type="match status" value="1"/>
</dbReference>
<feature type="domain" description="Pyruvate/ketoisovalerate oxidoreductase catalytic" evidence="2">
    <location>
        <begin position="16"/>
        <end position="198"/>
    </location>
</feature>
<reference evidence="3" key="1">
    <citation type="journal article" date="2022" name="Nat. Microbiol.">
        <title>Unique mobile elements and scalable gene flow at the prokaryote-eukaryote boundary revealed by circularized Asgard archaea genomes.</title>
        <authorList>
            <person name="Wu F."/>
            <person name="Speth D.R."/>
            <person name="Philosof A."/>
            <person name="Cremiere A."/>
            <person name="Narayanan A."/>
            <person name="Barco R.A."/>
            <person name="Connon S.A."/>
            <person name="Amend J.P."/>
            <person name="Antoshechkin I.A."/>
            <person name="Orphan V.J."/>
        </authorList>
    </citation>
    <scope>NUCLEOTIDE SEQUENCE</scope>
    <source>
        <strain evidence="3">PR6</strain>
    </source>
</reference>
<dbReference type="PANTHER" id="PTHR43854">
    <property type="entry name" value="INDOLEPYRUVATE OXIDOREDUCTASE SUBUNIT IORB"/>
    <property type="match status" value="1"/>
</dbReference>
<proteinExistence type="predicted"/>
<evidence type="ECO:0000256" key="1">
    <source>
        <dbReference type="ARBA" id="ARBA00023002"/>
    </source>
</evidence>
<evidence type="ECO:0000259" key="2">
    <source>
        <dbReference type="Pfam" id="PF01558"/>
    </source>
</evidence>
<protein>
    <submittedName>
        <fullName evidence="3">2-oxoacid:acceptor oxidoreductase family protein</fullName>
    </submittedName>
</protein>
<sequence length="205" mass="23354">MKKNKETLNIAFLGLGGQGIITLAKMIAESALDTGKKVCYNEIHGLSQRGGSVQSFLRLNEESSPLFASSDVDLVIGLEKMETLRYLYGIKGHKPKVILLDYFEIRNTNYFGLEVFPEEEEIDKEIRERAEELYIFDSENFKKQFKGNFIPYNVGIFSALTTFEELGITEETGEKIVKKLLGKNILLSQVNKKAFKEGKKWIKKI</sequence>
<dbReference type="InterPro" id="IPR052198">
    <property type="entry name" value="IorB_Oxidoreductase"/>
</dbReference>
<name>A0A9Y1BSC1_9ARCH</name>
<dbReference type="Proteomes" id="UP001200513">
    <property type="component" value="Chromosome"/>
</dbReference>
<accession>A0A9Y1BSC1</accession>
<evidence type="ECO:0000313" key="3">
    <source>
        <dbReference type="EMBL" id="UJG43459.1"/>
    </source>
</evidence>
<keyword evidence="1" id="KW-0560">Oxidoreductase</keyword>
<dbReference type="InterPro" id="IPR002869">
    <property type="entry name" value="Pyrv_flavodox_OxRed_cen"/>
</dbReference>
<dbReference type="AlphaFoldDB" id="A0A9Y1BSC1"/>
<dbReference type="InterPro" id="IPR019752">
    <property type="entry name" value="Pyrv/ketoisovalerate_OxRed_cat"/>
</dbReference>
<organism evidence="3">
    <name type="scientific">Candidatus Heimdallarchaeum endolithica</name>
    <dbReference type="NCBI Taxonomy" id="2876572"/>
    <lineage>
        <taxon>Archaea</taxon>
        <taxon>Promethearchaeati</taxon>
        <taxon>Candidatus Heimdallarchaeota</taxon>
        <taxon>Candidatus Heimdallarchaeia (ex Rinke et al. 2021) (nom. nud.)</taxon>
        <taxon>Candidatus Heimdallarchaeales</taxon>
        <taxon>Candidatus Heimdallarchaeaceae</taxon>
        <taxon>Candidatus Heimdallarchaeum</taxon>
    </lineage>
</organism>
<dbReference type="Gene3D" id="3.40.920.10">
    <property type="entry name" value="Pyruvate-ferredoxin oxidoreductase, PFOR, domain III"/>
    <property type="match status" value="1"/>
</dbReference>
<dbReference type="Pfam" id="PF01558">
    <property type="entry name" value="POR"/>
    <property type="match status" value="1"/>
</dbReference>
<dbReference type="SUPFAM" id="SSF53323">
    <property type="entry name" value="Pyruvate-ferredoxin oxidoreductase, PFOR, domain III"/>
    <property type="match status" value="1"/>
</dbReference>
<dbReference type="GO" id="GO:0016903">
    <property type="term" value="F:oxidoreductase activity, acting on the aldehyde or oxo group of donors"/>
    <property type="evidence" value="ECO:0007669"/>
    <property type="project" value="InterPro"/>
</dbReference>